<proteinExistence type="predicted"/>
<dbReference type="PANTHER" id="PTHR10491">
    <property type="entry name" value="DTDP-4-DEHYDRORHAMNOSE REDUCTASE"/>
    <property type="match status" value="1"/>
</dbReference>
<organism evidence="2 3">
    <name type="scientific">Mucor flavus</name>
    <dbReference type="NCBI Taxonomy" id="439312"/>
    <lineage>
        <taxon>Eukaryota</taxon>
        <taxon>Fungi</taxon>
        <taxon>Fungi incertae sedis</taxon>
        <taxon>Mucoromycota</taxon>
        <taxon>Mucoromycotina</taxon>
        <taxon>Mucoromycetes</taxon>
        <taxon>Mucorales</taxon>
        <taxon>Mucorineae</taxon>
        <taxon>Mucoraceae</taxon>
        <taxon>Mucor</taxon>
    </lineage>
</organism>
<keyword evidence="3" id="KW-1185">Reference proteome</keyword>
<name>A0ABP9YL98_9FUNG</name>
<dbReference type="SUPFAM" id="SSF51735">
    <property type="entry name" value="NAD(P)-binding Rossmann-fold domains"/>
    <property type="match status" value="1"/>
</dbReference>
<dbReference type="PANTHER" id="PTHR10491:SF4">
    <property type="entry name" value="METHIONINE ADENOSYLTRANSFERASE 2 SUBUNIT BETA"/>
    <property type="match status" value="1"/>
</dbReference>
<evidence type="ECO:0000313" key="3">
    <source>
        <dbReference type="Proteomes" id="UP001473302"/>
    </source>
</evidence>
<feature type="domain" description="RmlD-like substrate binding" evidence="1">
    <location>
        <begin position="1"/>
        <end position="287"/>
    </location>
</feature>
<dbReference type="InterPro" id="IPR029903">
    <property type="entry name" value="RmlD-like-bd"/>
</dbReference>
<dbReference type="Gene3D" id="3.40.50.720">
    <property type="entry name" value="NAD(P)-binding Rossmann-like Domain"/>
    <property type="match status" value="1"/>
</dbReference>
<comment type="caution">
    <text evidence="2">The sequence shown here is derived from an EMBL/GenBank/DDBJ whole genome shotgun (WGS) entry which is preliminary data.</text>
</comment>
<gene>
    <name evidence="2" type="ORF">MFLAVUS_000986</name>
</gene>
<dbReference type="EMBL" id="BAABUK010000002">
    <property type="protein sequence ID" value="GAA5807617.1"/>
    <property type="molecule type" value="Genomic_DNA"/>
</dbReference>
<evidence type="ECO:0000313" key="2">
    <source>
        <dbReference type="EMBL" id="GAA5807617.1"/>
    </source>
</evidence>
<dbReference type="InterPro" id="IPR005913">
    <property type="entry name" value="dTDP_dehydrorham_reduct"/>
</dbReference>
<dbReference type="Pfam" id="PF04321">
    <property type="entry name" value="RmlD_sub_bind"/>
    <property type="match status" value="1"/>
</dbReference>
<dbReference type="CDD" id="cd05254">
    <property type="entry name" value="dTDP_HR_like_SDR_e"/>
    <property type="match status" value="1"/>
</dbReference>
<sequence>MKVIVTGGSGLLGRPTIREFKKAGCDVVGTAFSRAKDGLLKLDLTDSIAVENFIEAQQPDVVVHCAAERRPDVAEQDHDGVLRLNVETPKTLGRICKKKGIMLIYISTDYVFDGTAPPYEVEDKPNPLQFYGETKLGGEEAIKSVYPEAVILRVPILYGDTEYNGESAINVLIDVVLNHDKPTVVDNVSCRYPTNVEDVARVIKDLSVAKSFCISVAKVKDHKDIKGIYHFTGQESITKYQVCEIVSKILGVPIDHLTPQNTIDKAASVSRPENSHLSIKHLKETGIDTSFVRLADWFSKNLSK</sequence>
<reference evidence="2 3" key="1">
    <citation type="submission" date="2024-04" db="EMBL/GenBank/DDBJ databases">
        <title>genome sequences of Mucor flavus KT1a and Helicostylum pulchrum KT1b strains isolated from the surface of a dry-aged beef.</title>
        <authorList>
            <person name="Toyotome T."/>
            <person name="Hosono M."/>
            <person name="Torimaru M."/>
            <person name="Fukuda K."/>
            <person name="Mikami N."/>
        </authorList>
    </citation>
    <scope>NUCLEOTIDE SEQUENCE [LARGE SCALE GENOMIC DNA]</scope>
    <source>
        <strain evidence="2 3">KT1a</strain>
    </source>
</reference>
<accession>A0ABP9YL98</accession>
<evidence type="ECO:0000259" key="1">
    <source>
        <dbReference type="Pfam" id="PF04321"/>
    </source>
</evidence>
<dbReference type="InterPro" id="IPR036291">
    <property type="entry name" value="NAD(P)-bd_dom_sf"/>
</dbReference>
<dbReference type="Proteomes" id="UP001473302">
    <property type="component" value="Unassembled WGS sequence"/>
</dbReference>
<protein>
    <recommendedName>
        <fullName evidence="1">RmlD-like substrate binding domain-containing protein</fullName>
    </recommendedName>
</protein>